<dbReference type="GO" id="GO:0004519">
    <property type="term" value="F:endonuclease activity"/>
    <property type="evidence" value="ECO:0007669"/>
    <property type="project" value="UniProtKB-KW"/>
</dbReference>
<dbReference type="Proteomes" id="UP000197025">
    <property type="component" value="Unassembled WGS sequence"/>
</dbReference>
<sequence length="81" mass="10107">MVLRITERAWRALEELHPKHREQVMRRIRQLEQAQRPPLTKIRHDRGELLSYRAGEYRIYLTWDEHTIQIEDIRKRNDAYR</sequence>
<evidence type="ECO:0000313" key="2">
    <source>
        <dbReference type="Proteomes" id="UP000197025"/>
    </source>
</evidence>
<keyword evidence="2" id="KW-1185">Reference proteome</keyword>
<reference evidence="2" key="1">
    <citation type="submission" date="2017-06" db="EMBL/GenBank/DDBJ databases">
        <authorList>
            <person name="Varghese N."/>
            <person name="Submissions S."/>
        </authorList>
    </citation>
    <scope>NUCLEOTIDE SEQUENCE [LARGE SCALE GENOMIC DNA]</scope>
    <source>
        <strain evidence="2">JAD2</strain>
    </source>
</reference>
<dbReference type="InterPro" id="IPR035093">
    <property type="entry name" value="RelE/ParE_toxin_dom_sf"/>
</dbReference>
<dbReference type="AlphaFoldDB" id="A0A212QY53"/>
<proteinExistence type="predicted"/>
<keyword evidence="1" id="KW-0378">Hydrolase</keyword>
<keyword evidence="1" id="KW-0255">Endonuclease</keyword>
<accession>A0A212QY53</accession>
<dbReference type="EMBL" id="FYEK01000027">
    <property type="protein sequence ID" value="SNB64664.1"/>
    <property type="molecule type" value="Genomic_DNA"/>
</dbReference>
<evidence type="ECO:0000313" key="1">
    <source>
        <dbReference type="EMBL" id="SNB64664.1"/>
    </source>
</evidence>
<gene>
    <name evidence="1" type="ORF">SAMN02746019_00008500</name>
</gene>
<dbReference type="InParanoid" id="A0A212QY53"/>
<keyword evidence="1" id="KW-0540">Nuclease</keyword>
<dbReference type="SUPFAM" id="SSF143011">
    <property type="entry name" value="RelE-like"/>
    <property type="match status" value="1"/>
</dbReference>
<name>A0A212QY53_9CHLR</name>
<organism evidence="1 2">
    <name type="scientific">Thermoflexus hugenholtzii JAD2</name>
    <dbReference type="NCBI Taxonomy" id="877466"/>
    <lineage>
        <taxon>Bacteria</taxon>
        <taxon>Bacillati</taxon>
        <taxon>Chloroflexota</taxon>
        <taxon>Thermoflexia</taxon>
        <taxon>Thermoflexales</taxon>
        <taxon>Thermoflexaceae</taxon>
        <taxon>Thermoflexus</taxon>
    </lineage>
</organism>
<dbReference type="Gene3D" id="3.30.2310.20">
    <property type="entry name" value="RelE-like"/>
    <property type="match status" value="1"/>
</dbReference>
<dbReference type="RefSeq" id="WP_088571101.1">
    <property type="nucleotide sequence ID" value="NZ_FYEK01000027.1"/>
</dbReference>
<protein>
    <submittedName>
        <fullName evidence="1">mRNA-degrading endonuclease RelE, toxin component of the RelBE toxin-antitoxin system</fullName>
    </submittedName>
</protein>